<evidence type="ECO:0000313" key="2">
    <source>
        <dbReference type="Proteomes" id="UP000425960"/>
    </source>
</evidence>
<dbReference type="EMBL" id="AP021876">
    <property type="protein sequence ID" value="BBO85835.1"/>
    <property type="molecule type" value="Genomic_DNA"/>
</dbReference>
<dbReference type="RefSeq" id="WP_155313529.1">
    <property type="nucleotide sequence ID" value="NZ_AP021876.1"/>
</dbReference>
<accession>A0A5K7ZZX0</accession>
<name>A0A5K7ZZX0_9BACT</name>
<proteinExistence type="predicted"/>
<gene>
    <name evidence="1" type="ORF">DSCO28_64010</name>
</gene>
<dbReference type="KEGG" id="dov:DSCO28_64010"/>
<evidence type="ECO:0000313" key="1">
    <source>
        <dbReference type="EMBL" id="BBO85835.1"/>
    </source>
</evidence>
<protein>
    <submittedName>
        <fullName evidence="1">Uncharacterized protein</fullName>
    </submittedName>
</protein>
<reference evidence="1 2" key="1">
    <citation type="submission" date="2019-11" db="EMBL/GenBank/DDBJ databases">
        <title>Comparative genomics of hydrocarbon-degrading Desulfosarcina strains.</title>
        <authorList>
            <person name="Watanabe M."/>
            <person name="Kojima H."/>
            <person name="Fukui M."/>
        </authorList>
    </citation>
    <scope>NUCLEOTIDE SEQUENCE [LARGE SCALE GENOMIC DNA]</scope>
    <source>
        <strain evidence="1 2">28bB2T</strain>
    </source>
</reference>
<dbReference type="AlphaFoldDB" id="A0A5K7ZZX0"/>
<dbReference type="Proteomes" id="UP000425960">
    <property type="component" value="Chromosome"/>
</dbReference>
<sequence length="57" mass="6730">MPAEIIRKPKTGKPDKLEQLYEYLANIRTEKFTGYIRVNFSQGNIGRVEKFEEILKK</sequence>
<organism evidence="1 2">
    <name type="scientific">Desulfosarcina ovata subsp. sediminis</name>
    <dbReference type="NCBI Taxonomy" id="885957"/>
    <lineage>
        <taxon>Bacteria</taxon>
        <taxon>Pseudomonadati</taxon>
        <taxon>Thermodesulfobacteriota</taxon>
        <taxon>Desulfobacteria</taxon>
        <taxon>Desulfobacterales</taxon>
        <taxon>Desulfosarcinaceae</taxon>
        <taxon>Desulfosarcina</taxon>
    </lineage>
</organism>